<reference evidence="1 2" key="1">
    <citation type="journal article" date="2009" name="PLoS Genet.">
        <title>The genome of Nectria haematococca: contribution of supernumerary chromosomes to gene expansion.</title>
        <authorList>
            <person name="Coleman J.J."/>
            <person name="Rounsley S.D."/>
            <person name="Rodriguez-Carres M."/>
            <person name="Kuo A."/>
            <person name="Wasmann C.C."/>
            <person name="Grimwood J."/>
            <person name="Schmutz J."/>
            <person name="Taga M."/>
            <person name="White G.J."/>
            <person name="Zhou S."/>
            <person name="Schwartz D.C."/>
            <person name="Freitag M."/>
            <person name="Ma L.J."/>
            <person name="Danchin E.G."/>
            <person name="Henrissat B."/>
            <person name="Coutinho P.M."/>
            <person name="Nelson D.R."/>
            <person name="Straney D."/>
            <person name="Napoli C.A."/>
            <person name="Barker B.M."/>
            <person name="Gribskov M."/>
            <person name="Rep M."/>
            <person name="Kroken S."/>
            <person name="Molnar I."/>
            <person name="Rensing C."/>
            <person name="Kennell J.C."/>
            <person name="Zamora J."/>
            <person name="Farman M.L."/>
            <person name="Selker E.U."/>
            <person name="Salamov A."/>
            <person name="Shapiro H."/>
            <person name="Pangilinan J."/>
            <person name="Lindquist E."/>
            <person name="Lamers C."/>
            <person name="Grigoriev I.V."/>
            <person name="Geiser D.M."/>
            <person name="Covert S.F."/>
            <person name="Temporini E."/>
            <person name="Vanetten H.D."/>
        </authorList>
    </citation>
    <scope>NUCLEOTIDE SEQUENCE [LARGE SCALE GENOMIC DNA]</scope>
    <source>
        <strain evidence="2">ATCC MYA-4622 / CBS 123669 / FGSC 9596 / NRRL 45880 / 77-13-4</strain>
    </source>
</reference>
<evidence type="ECO:0000313" key="2">
    <source>
        <dbReference type="Proteomes" id="UP000005206"/>
    </source>
</evidence>
<protein>
    <submittedName>
        <fullName evidence="1">Uncharacterized protein</fullName>
    </submittedName>
</protein>
<dbReference type="GeneID" id="9670898"/>
<keyword evidence="2" id="KW-1185">Reference proteome</keyword>
<organism evidence="1 2">
    <name type="scientific">Fusarium vanettenii (strain ATCC MYA-4622 / CBS 123669 / FGSC 9596 / NRRL 45880 / 77-13-4)</name>
    <name type="common">Fusarium solani subsp. pisi</name>
    <dbReference type="NCBI Taxonomy" id="660122"/>
    <lineage>
        <taxon>Eukaryota</taxon>
        <taxon>Fungi</taxon>
        <taxon>Dikarya</taxon>
        <taxon>Ascomycota</taxon>
        <taxon>Pezizomycotina</taxon>
        <taxon>Sordariomycetes</taxon>
        <taxon>Hypocreomycetidae</taxon>
        <taxon>Hypocreales</taxon>
        <taxon>Nectriaceae</taxon>
        <taxon>Fusarium</taxon>
        <taxon>Fusarium solani species complex</taxon>
        <taxon>Fusarium vanettenii</taxon>
    </lineage>
</organism>
<dbReference type="InParanoid" id="C7YNZ2"/>
<proteinExistence type="predicted"/>
<gene>
    <name evidence="1" type="ORF">NECHADRAFT_79475</name>
</gene>
<dbReference type="RefSeq" id="XP_003051911.1">
    <property type="nucleotide sequence ID" value="XM_003051865.1"/>
</dbReference>
<sequence length="198" mass="21919">MALPCLKHHGSSAVPCPRHSWLMPSTLGSSQERRSCTPCVACLIDNPSDAFLTTPSPSRLLSLTITPPFPSVSQRRLIYPVSVKDNQRCIFAYNFLFLNRSHHLLNVGFFREEPTQTPTCKHLLALSSHLPGWKRSTCVFALACPSTGFPDTAHTSWISDVFDVPNPETLRLSFVKVVILRLPSKSPHGTTKSPPDSL</sequence>
<evidence type="ECO:0000313" key="1">
    <source>
        <dbReference type="EMBL" id="EEU46198.1"/>
    </source>
</evidence>
<dbReference type="VEuPathDB" id="FungiDB:NECHADRAFT_79475"/>
<accession>C7YNZ2</accession>
<dbReference type="KEGG" id="nhe:NECHADRAFT_79475"/>
<dbReference type="Proteomes" id="UP000005206">
    <property type="component" value="Chromosome 4"/>
</dbReference>
<dbReference type="HOGENOM" id="CLU_1378469_0_0_1"/>
<dbReference type="AlphaFoldDB" id="C7YNZ2"/>
<name>C7YNZ2_FUSV7</name>
<dbReference type="EMBL" id="GG698898">
    <property type="protein sequence ID" value="EEU46198.1"/>
    <property type="molecule type" value="Genomic_DNA"/>
</dbReference>